<evidence type="ECO:0000256" key="2">
    <source>
        <dbReference type="ARBA" id="ARBA00022670"/>
    </source>
</evidence>
<dbReference type="KEGG" id="sals:SLNWT_1994"/>
<dbReference type="EMBL" id="CP010519">
    <property type="protein sequence ID" value="AJE82370.1"/>
    <property type="molecule type" value="Genomic_DNA"/>
</dbReference>
<dbReference type="Proteomes" id="UP000031523">
    <property type="component" value="Chromosome"/>
</dbReference>
<evidence type="ECO:0000313" key="9">
    <source>
        <dbReference type="EMBL" id="AJE82370.1"/>
    </source>
</evidence>
<keyword evidence="7" id="KW-0732">Signal</keyword>
<dbReference type="PANTHER" id="PTHR47359">
    <property type="entry name" value="PEPTIDOGLYCAN DL-ENDOPEPTIDASE CWLO"/>
    <property type="match status" value="1"/>
</dbReference>
<dbReference type="AlphaFoldDB" id="A0A0B5ESZ9"/>
<dbReference type="InterPro" id="IPR051794">
    <property type="entry name" value="PG_Endopeptidase_C40"/>
</dbReference>
<reference evidence="9 10" key="1">
    <citation type="submission" date="2015-01" db="EMBL/GenBank/DDBJ databases">
        <title>Enhanced salinomycin production by adjusting the supply of polyketide extender units in Streptomyce albus DSM 41398.</title>
        <authorList>
            <person name="Lu C."/>
        </authorList>
    </citation>
    <scope>NUCLEOTIDE SEQUENCE [LARGE SCALE GENOMIC DNA]</scope>
    <source>
        <strain evidence="10">ATCC 21838 / DSM 41398 / FERM P-419 / JCM 4703 / NBRC 107858</strain>
    </source>
</reference>
<evidence type="ECO:0000256" key="7">
    <source>
        <dbReference type="SAM" id="SignalP"/>
    </source>
</evidence>
<gene>
    <name evidence="9" type="ORF">SLNWT_1994</name>
</gene>
<keyword evidence="10" id="KW-1185">Reference proteome</keyword>
<keyword evidence="3" id="KW-0378">Hydrolase</keyword>
<dbReference type="SUPFAM" id="SSF54001">
    <property type="entry name" value="Cysteine proteinases"/>
    <property type="match status" value="1"/>
</dbReference>
<feature type="signal peptide" evidence="7">
    <location>
        <begin position="1"/>
        <end position="31"/>
    </location>
</feature>
<accession>A0A0B5ESZ9</accession>
<sequence>MSGRHVRWVCSAATAGLVAGALAAAPGTAGAAPRVPGPGESSVAGLLTELQGLYRRTEQANERYHTAAERLKRQRAKVRGLDHKLSATRSSLHRGRAEAGRLARVQYQGHSGLSPYLRLLLAGDPQRALDEGHVIGRESARRTAAVERLTRDAHKAAGLRGKARKALAKQKRLAERQKRQRDAVRGQLQQVEELLAGLSPQELSSVSQLERADAASARGSLVTAGALSGYRPPSKAGARALSYAVRQIGKPYQWGATGPGAFDCSGLTSRAWAHAGRPLPRTSQEQWARLKHLALSELRPGDLVLYFPGATHVALYLGGGMVVQAPRPGAAVKVSPLGSNPVLGAVRPDPEGRPLTGWHPPKLPPGATAGSDAGFRGL</sequence>
<dbReference type="GO" id="GO:0006508">
    <property type="term" value="P:proteolysis"/>
    <property type="evidence" value="ECO:0007669"/>
    <property type="project" value="UniProtKB-KW"/>
</dbReference>
<keyword evidence="2" id="KW-0645">Protease</keyword>
<dbReference type="InterPro" id="IPR038765">
    <property type="entry name" value="Papain-like_cys_pep_sf"/>
</dbReference>
<evidence type="ECO:0000256" key="3">
    <source>
        <dbReference type="ARBA" id="ARBA00022801"/>
    </source>
</evidence>
<dbReference type="InterPro" id="IPR000064">
    <property type="entry name" value="NLP_P60_dom"/>
</dbReference>
<evidence type="ECO:0000256" key="4">
    <source>
        <dbReference type="ARBA" id="ARBA00022807"/>
    </source>
</evidence>
<keyword evidence="4" id="KW-0788">Thiol protease</keyword>
<feature type="chain" id="PRO_5002101221" evidence="7">
    <location>
        <begin position="32"/>
        <end position="378"/>
    </location>
</feature>
<keyword evidence="5" id="KW-0175">Coiled coil</keyword>
<protein>
    <submittedName>
        <fullName evidence="9">Secreted protein</fullName>
    </submittedName>
</protein>
<proteinExistence type="inferred from homology"/>
<name>A0A0B5ESZ9_STRA4</name>
<dbReference type="Gene3D" id="3.90.1720.10">
    <property type="entry name" value="endopeptidase domain like (from Nostoc punctiforme)"/>
    <property type="match status" value="1"/>
</dbReference>
<comment type="similarity">
    <text evidence="1">Belongs to the peptidase C40 family.</text>
</comment>
<feature type="coiled-coil region" evidence="5">
    <location>
        <begin position="167"/>
        <end position="194"/>
    </location>
</feature>
<feature type="domain" description="NlpC/P60" evidence="8">
    <location>
        <begin position="234"/>
        <end position="355"/>
    </location>
</feature>
<dbReference type="Pfam" id="PF00877">
    <property type="entry name" value="NLPC_P60"/>
    <property type="match status" value="1"/>
</dbReference>
<dbReference type="GO" id="GO:0008234">
    <property type="term" value="F:cysteine-type peptidase activity"/>
    <property type="evidence" value="ECO:0007669"/>
    <property type="project" value="UniProtKB-KW"/>
</dbReference>
<dbReference type="PROSITE" id="PS51935">
    <property type="entry name" value="NLPC_P60"/>
    <property type="match status" value="1"/>
</dbReference>
<dbReference type="PANTHER" id="PTHR47359:SF3">
    <property type="entry name" value="NLP_P60 DOMAIN-CONTAINING PROTEIN-RELATED"/>
    <property type="match status" value="1"/>
</dbReference>
<evidence type="ECO:0000313" key="10">
    <source>
        <dbReference type="Proteomes" id="UP000031523"/>
    </source>
</evidence>
<feature type="region of interest" description="Disordered" evidence="6">
    <location>
        <begin position="345"/>
        <end position="378"/>
    </location>
</feature>
<evidence type="ECO:0000256" key="5">
    <source>
        <dbReference type="SAM" id="Coils"/>
    </source>
</evidence>
<evidence type="ECO:0000256" key="1">
    <source>
        <dbReference type="ARBA" id="ARBA00007074"/>
    </source>
</evidence>
<evidence type="ECO:0000256" key="6">
    <source>
        <dbReference type="SAM" id="MobiDB-lite"/>
    </source>
</evidence>
<organism evidence="9 10">
    <name type="scientific">Streptomyces albus (strain ATCC 21838 / DSM 41398 / FERM P-419 / JCM 4703 / NBRC 107858)</name>
    <dbReference type="NCBI Taxonomy" id="1081613"/>
    <lineage>
        <taxon>Bacteria</taxon>
        <taxon>Bacillati</taxon>
        <taxon>Actinomycetota</taxon>
        <taxon>Actinomycetes</taxon>
        <taxon>Kitasatosporales</taxon>
        <taxon>Streptomycetaceae</taxon>
        <taxon>Streptomyces</taxon>
    </lineage>
</organism>
<evidence type="ECO:0000259" key="8">
    <source>
        <dbReference type="PROSITE" id="PS51935"/>
    </source>
</evidence>